<dbReference type="AlphaFoldDB" id="A0A8J6JV49"/>
<sequence length="82" mass="8707">MYPNQIRQGAQTIYIPVHGLEGAPLSVTAKLAVSRPCSPPANPLFFCLSLSPVLSLLPSHCGSASYRALFNTPSPSLLSKLL</sequence>
<evidence type="ECO:0000313" key="2">
    <source>
        <dbReference type="Proteomes" id="UP000770717"/>
    </source>
</evidence>
<reference evidence="1" key="1">
    <citation type="thesis" date="2020" institute="ProQuest LLC" country="789 East Eisenhower Parkway, Ann Arbor, MI, USA">
        <title>Comparative Genomics and Chromosome Evolution.</title>
        <authorList>
            <person name="Mudd A.B."/>
        </authorList>
    </citation>
    <scope>NUCLEOTIDE SEQUENCE</scope>
    <source>
        <strain evidence="1">HN-11 Male</strain>
        <tissue evidence="1">Kidney and liver</tissue>
    </source>
</reference>
<organism evidence="1 2">
    <name type="scientific">Eleutherodactylus coqui</name>
    <name type="common">Puerto Rican coqui</name>
    <dbReference type="NCBI Taxonomy" id="57060"/>
    <lineage>
        <taxon>Eukaryota</taxon>
        <taxon>Metazoa</taxon>
        <taxon>Chordata</taxon>
        <taxon>Craniata</taxon>
        <taxon>Vertebrata</taxon>
        <taxon>Euteleostomi</taxon>
        <taxon>Amphibia</taxon>
        <taxon>Batrachia</taxon>
        <taxon>Anura</taxon>
        <taxon>Neobatrachia</taxon>
        <taxon>Hyloidea</taxon>
        <taxon>Eleutherodactylidae</taxon>
        <taxon>Eleutherodactylinae</taxon>
        <taxon>Eleutherodactylus</taxon>
        <taxon>Eleutherodactylus</taxon>
    </lineage>
</organism>
<dbReference type="Proteomes" id="UP000770717">
    <property type="component" value="Unassembled WGS sequence"/>
</dbReference>
<protein>
    <submittedName>
        <fullName evidence="1">Uncharacterized protein</fullName>
    </submittedName>
</protein>
<proteinExistence type="predicted"/>
<dbReference type="EMBL" id="WNTK01000281">
    <property type="protein sequence ID" value="KAG9470467.1"/>
    <property type="molecule type" value="Genomic_DNA"/>
</dbReference>
<evidence type="ECO:0000313" key="1">
    <source>
        <dbReference type="EMBL" id="KAG9470467.1"/>
    </source>
</evidence>
<accession>A0A8J6JV49</accession>
<gene>
    <name evidence="1" type="ORF">GDO78_017750</name>
</gene>
<name>A0A8J6JV49_ELECQ</name>
<comment type="caution">
    <text evidence="1">The sequence shown here is derived from an EMBL/GenBank/DDBJ whole genome shotgun (WGS) entry which is preliminary data.</text>
</comment>
<keyword evidence="2" id="KW-1185">Reference proteome</keyword>